<keyword evidence="7" id="KW-0472">Membrane</keyword>
<keyword evidence="11" id="KW-1185">Reference proteome</keyword>
<evidence type="ECO:0000256" key="9">
    <source>
        <dbReference type="SAM" id="MobiDB-lite"/>
    </source>
</evidence>
<organism evidence="10 11">
    <name type="scientific">Glomus cerebriforme</name>
    <dbReference type="NCBI Taxonomy" id="658196"/>
    <lineage>
        <taxon>Eukaryota</taxon>
        <taxon>Fungi</taxon>
        <taxon>Fungi incertae sedis</taxon>
        <taxon>Mucoromycota</taxon>
        <taxon>Glomeromycotina</taxon>
        <taxon>Glomeromycetes</taxon>
        <taxon>Glomerales</taxon>
        <taxon>Glomeraceae</taxon>
        <taxon>Glomus</taxon>
    </lineage>
</organism>
<evidence type="ECO:0000256" key="8">
    <source>
        <dbReference type="ARBA" id="ARBA00031347"/>
    </source>
</evidence>
<comment type="subcellular location">
    <subcellularLocation>
        <location evidence="1">Golgi apparatus membrane</location>
        <topology evidence="1">Peripheral membrane protein</topology>
    </subcellularLocation>
</comment>
<dbReference type="Pfam" id="PF04124">
    <property type="entry name" value="Dor1"/>
    <property type="match status" value="1"/>
</dbReference>
<evidence type="ECO:0000256" key="2">
    <source>
        <dbReference type="ARBA" id="ARBA00006419"/>
    </source>
</evidence>
<keyword evidence="4" id="KW-0813">Transport</keyword>
<feature type="compositionally biased region" description="Low complexity" evidence="9">
    <location>
        <begin position="308"/>
        <end position="324"/>
    </location>
</feature>
<feature type="region of interest" description="Disordered" evidence="9">
    <location>
        <begin position="445"/>
        <end position="464"/>
    </location>
</feature>
<sequence>MTENFTSILSDTSQEILLNQLIESLPETQHKLVNKEWGKDYLDRLTSLSLESLKNEPILVKDEESKIQKELAEVSFREYKSCIHVNSCYTDINSSLDNLSSHLSNLIAAIPSLENSSNSFSQQTKQISLQRNKINTILEHHDNLLEILEIPQLMDTCVRNGLYSEVMDLSQHVARLVSKHSNIPLIRQIEQDVKQTMQLMLSNIISLLREQIKLPSCLKVIGYLRRMEAFDEAELRLVFLLSRDAYLQTLIRAIDKEKKDPVHYLKKWIDIFREHFFDIITQYRAIFADDGGGLASTPIYSSFMIPQSPSSPWTTSSSDSSDNTSGRRNLTATTVLADYTIHILGQLTSVLSEFTPLITDTQSLSSILIQLMYCGMSLGRVGVDFRHLVTGYFEEAVERIIKKIISDGTQAFLDELNGAIKNVDVPNTWMISDKKSVNLLESIPSLRPSSSSSISSTNSSASSMTSSFTPLVILLDYPPIAYLTNAYLTAFNSLRVIAPASLYYTLGVYLSQNLLTISESLRDYGKLLIKNNHDTTVLQGFNATFAKSFVPFITRCYVDGVYGGLLGESDEAHLEIIDQTKILDTLEAFLPVSINKSNKS</sequence>
<comment type="caution">
    <text evidence="10">The sequence shown here is derived from an EMBL/GenBank/DDBJ whole genome shotgun (WGS) entry which is preliminary data.</text>
</comment>
<evidence type="ECO:0000256" key="5">
    <source>
        <dbReference type="ARBA" id="ARBA00022927"/>
    </source>
</evidence>
<comment type="similarity">
    <text evidence="2">Belongs to the COG8 family.</text>
</comment>
<dbReference type="InterPro" id="IPR016159">
    <property type="entry name" value="Cullin_repeat-like_dom_sf"/>
</dbReference>
<reference evidence="10 11" key="1">
    <citation type="submission" date="2018-06" db="EMBL/GenBank/DDBJ databases">
        <title>Comparative genomics reveals the genomic features of Rhizophagus irregularis, R. cerebriforme, R. diaphanum and Gigaspora rosea, and their symbiotic lifestyle signature.</title>
        <authorList>
            <person name="Morin E."/>
            <person name="San Clemente H."/>
            <person name="Chen E.C.H."/>
            <person name="De La Providencia I."/>
            <person name="Hainaut M."/>
            <person name="Kuo A."/>
            <person name="Kohler A."/>
            <person name="Murat C."/>
            <person name="Tang N."/>
            <person name="Roy S."/>
            <person name="Loubradou J."/>
            <person name="Henrissat B."/>
            <person name="Grigoriev I.V."/>
            <person name="Corradi N."/>
            <person name="Roux C."/>
            <person name="Martin F.M."/>
        </authorList>
    </citation>
    <scope>NUCLEOTIDE SEQUENCE [LARGE SCALE GENOMIC DNA]</scope>
    <source>
        <strain evidence="10 11">DAOM 227022</strain>
    </source>
</reference>
<dbReference type="Proteomes" id="UP000265703">
    <property type="component" value="Unassembled WGS sequence"/>
</dbReference>
<proteinExistence type="inferred from homology"/>
<dbReference type="GO" id="GO:0006891">
    <property type="term" value="P:intra-Golgi vesicle-mediated transport"/>
    <property type="evidence" value="ECO:0007669"/>
    <property type="project" value="TreeGrafter"/>
</dbReference>
<dbReference type="GO" id="GO:0015031">
    <property type="term" value="P:protein transport"/>
    <property type="evidence" value="ECO:0007669"/>
    <property type="project" value="UniProtKB-KW"/>
</dbReference>
<feature type="region of interest" description="Disordered" evidence="9">
    <location>
        <begin position="307"/>
        <end position="326"/>
    </location>
</feature>
<keyword evidence="6" id="KW-0333">Golgi apparatus</keyword>
<dbReference type="OrthoDB" id="1661054at2759"/>
<protein>
    <recommendedName>
        <fullName evidence="3">Conserved oligomeric Golgi complex subunit 8</fullName>
    </recommendedName>
    <alternativeName>
        <fullName evidence="8">Component of oligomeric Golgi complex 8</fullName>
    </alternativeName>
</protein>
<evidence type="ECO:0000256" key="3">
    <source>
        <dbReference type="ARBA" id="ARBA00020983"/>
    </source>
</evidence>
<dbReference type="STRING" id="658196.A0A397T2X6"/>
<dbReference type="AlphaFoldDB" id="A0A397T2X6"/>
<evidence type="ECO:0000256" key="7">
    <source>
        <dbReference type="ARBA" id="ARBA00023136"/>
    </source>
</evidence>
<dbReference type="EMBL" id="QKYT01000144">
    <property type="protein sequence ID" value="RIA91699.1"/>
    <property type="molecule type" value="Genomic_DNA"/>
</dbReference>
<evidence type="ECO:0000256" key="1">
    <source>
        <dbReference type="ARBA" id="ARBA00004395"/>
    </source>
</evidence>
<evidence type="ECO:0000256" key="4">
    <source>
        <dbReference type="ARBA" id="ARBA00022448"/>
    </source>
</evidence>
<name>A0A397T2X6_9GLOM</name>
<dbReference type="SUPFAM" id="SSF74788">
    <property type="entry name" value="Cullin repeat-like"/>
    <property type="match status" value="1"/>
</dbReference>
<evidence type="ECO:0000313" key="11">
    <source>
        <dbReference type="Proteomes" id="UP000265703"/>
    </source>
</evidence>
<evidence type="ECO:0000313" key="10">
    <source>
        <dbReference type="EMBL" id="RIA91699.1"/>
    </source>
</evidence>
<dbReference type="InterPro" id="IPR007255">
    <property type="entry name" value="COG8"/>
</dbReference>
<keyword evidence="5" id="KW-0653">Protein transport</keyword>
<dbReference type="GO" id="GO:0017119">
    <property type="term" value="C:Golgi transport complex"/>
    <property type="evidence" value="ECO:0007669"/>
    <property type="project" value="InterPro"/>
</dbReference>
<dbReference type="PANTHER" id="PTHR21311">
    <property type="entry name" value="CONSERVED OLIGOMERIC GOLGI COMPLEX COMPONENT 8"/>
    <property type="match status" value="1"/>
</dbReference>
<dbReference type="PANTHER" id="PTHR21311:SF0">
    <property type="entry name" value="CONSERVED OLIGOMERIC GOLGI COMPLEX SUBUNIT 8"/>
    <property type="match status" value="1"/>
</dbReference>
<accession>A0A397T2X6</accession>
<dbReference type="GO" id="GO:0000139">
    <property type="term" value="C:Golgi membrane"/>
    <property type="evidence" value="ECO:0007669"/>
    <property type="project" value="UniProtKB-SubCell"/>
</dbReference>
<evidence type="ECO:0000256" key="6">
    <source>
        <dbReference type="ARBA" id="ARBA00023034"/>
    </source>
</evidence>
<gene>
    <name evidence="10" type="ORF">C1645_766822</name>
</gene>